<dbReference type="InterPro" id="IPR029033">
    <property type="entry name" value="His_PPase_superfam"/>
</dbReference>
<dbReference type="Proteomes" id="UP000515317">
    <property type="component" value="Chromosome"/>
</dbReference>
<sequence>MGAWLEAEGIVPDLVVCSTSARTRQTWQEAKKAFDPVPEAIFEDMIYDASPDMLLEIVRSADGDVQTLMIVGHNPGMESLTGMLAESAEPEVAERFERKFPTAAIAVLDFEDTPWAAIEEKQAWLFAFETPKHLGLKDE</sequence>
<protein>
    <submittedName>
        <fullName evidence="1">Phosphohistidine phosphatase</fullName>
    </submittedName>
</protein>
<accession>A0A6S6QQM0</accession>
<dbReference type="KEGG" id="tso:IZ6_20740"/>
<evidence type="ECO:0000313" key="2">
    <source>
        <dbReference type="Proteomes" id="UP000515317"/>
    </source>
</evidence>
<dbReference type="EMBL" id="AP023361">
    <property type="protein sequence ID" value="BCJ91339.1"/>
    <property type="molecule type" value="Genomic_DNA"/>
</dbReference>
<keyword evidence="2" id="KW-1185">Reference proteome</keyword>
<proteinExistence type="predicted"/>
<dbReference type="Gene3D" id="3.40.50.1240">
    <property type="entry name" value="Phosphoglycerate mutase-like"/>
    <property type="match status" value="1"/>
</dbReference>
<evidence type="ECO:0000313" key="1">
    <source>
        <dbReference type="EMBL" id="BCJ91339.1"/>
    </source>
</evidence>
<reference evidence="1 2" key="1">
    <citation type="submission" date="2020-08" db="EMBL/GenBank/DDBJ databases">
        <title>Genome sequence of Rhizobiales bacterium strain IZ6.</title>
        <authorList>
            <person name="Nakai R."/>
            <person name="Naganuma T."/>
        </authorList>
    </citation>
    <scope>NUCLEOTIDE SEQUENCE [LARGE SCALE GENOMIC DNA]</scope>
    <source>
        <strain evidence="1 2">IZ6</strain>
    </source>
</reference>
<dbReference type="AlphaFoldDB" id="A0A6S6QQM0"/>
<name>A0A6S6QQM0_9HYPH</name>
<dbReference type="SUPFAM" id="SSF53254">
    <property type="entry name" value="Phosphoglycerate mutase-like"/>
    <property type="match status" value="1"/>
</dbReference>
<dbReference type="CDD" id="cd07067">
    <property type="entry name" value="HP_PGM_like"/>
    <property type="match status" value="1"/>
</dbReference>
<dbReference type="InterPro" id="IPR013078">
    <property type="entry name" value="His_Pase_superF_clade-1"/>
</dbReference>
<organism evidence="1 2">
    <name type="scientific">Terrihabitans soli</name>
    <dbReference type="NCBI Taxonomy" id="708113"/>
    <lineage>
        <taxon>Bacteria</taxon>
        <taxon>Pseudomonadati</taxon>
        <taxon>Pseudomonadota</taxon>
        <taxon>Alphaproteobacteria</taxon>
        <taxon>Hyphomicrobiales</taxon>
        <taxon>Terrihabitans</taxon>
    </lineage>
</organism>
<gene>
    <name evidence="1" type="ORF">IZ6_20740</name>
</gene>